<comment type="caution">
    <text evidence="8">The sequence shown here is derived from an EMBL/GenBank/DDBJ whole genome shotgun (WGS) entry which is preliminary data.</text>
</comment>
<dbReference type="InterPro" id="IPR029063">
    <property type="entry name" value="SAM-dependent_MTases_sf"/>
</dbReference>
<dbReference type="PANTHER" id="PTHR45875:SF1">
    <property type="entry name" value="METHYLTRANSFERASE N6AMT1"/>
    <property type="match status" value="1"/>
</dbReference>
<accession>A0ABV5WZ20</accession>
<evidence type="ECO:0000259" key="6">
    <source>
        <dbReference type="Pfam" id="PF05175"/>
    </source>
</evidence>
<evidence type="ECO:0000256" key="3">
    <source>
        <dbReference type="ARBA" id="ARBA00022679"/>
    </source>
</evidence>
<protein>
    <submittedName>
        <fullName evidence="8">Methyltransferase</fullName>
    </submittedName>
</protein>
<dbReference type="RefSeq" id="WP_376838494.1">
    <property type="nucleotide sequence ID" value="NZ_JBHMAU010000025.1"/>
</dbReference>
<feature type="domain" description="DUF7059" evidence="7">
    <location>
        <begin position="45"/>
        <end position="119"/>
    </location>
</feature>
<evidence type="ECO:0000256" key="2">
    <source>
        <dbReference type="ARBA" id="ARBA00022603"/>
    </source>
</evidence>
<dbReference type="InterPro" id="IPR007848">
    <property type="entry name" value="Small_mtfrase_dom"/>
</dbReference>
<dbReference type="CDD" id="cd02440">
    <property type="entry name" value="AdoMet_MTases"/>
    <property type="match status" value="1"/>
</dbReference>
<dbReference type="EMBL" id="JBHMAU010000025">
    <property type="protein sequence ID" value="MFB9775401.1"/>
    <property type="molecule type" value="Genomic_DNA"/>
</dbReference>
<dbReference type="Pfam" id="PF23186">
    <property type="entry name" value="DUF7059"/>
    <property type="match status" value="1"/>
</dbReference>
<evidence type="ECO:0000256" key="4">
    <source>
        <dbReference type="ARBA" id="ARBA00022691"/>
    </source>
</evidence>
<dbReference type="SUPFAM" id="SSF53335">
    <property type="entry name" value="S-adenosyl-L-methionine-dependent methyltransferases"/>
    <property type="match status" value="1"/>
</dbReference>
<feature type="domain" description="Methyltransferase small" evidence="6">
    <location>
        <begin position="187"/>
        <end position="261"/>
    </location>
</feature>
<evidence type="ECO:0000256" key="1">
    <source>
        <dbReference type="ARBA" id="ARBA00006149"/>
    </source>
</evidence>
<comment type="similarity">
    <text evidence="1">Belongs to the eukaryotic/archaeal PrmC-related family.</text>
</comment>
<keyword evidence="3" id="KW-0808">Transferase</keyword>
<sequence>MSNDSQPPASSRTSAPVPASDPQTLRAFAELLRRAAPFDSHAAPLWDSHAQAALERSNAAPAIVQVQARVSAGAVAAPEAVLALLFLLDQPVDAGLVAEACGPDLCAALQADGWLIATDAREPTSTPEPTHHLRAALTITSFDGLLIAADWGTLTREEPLAGDHVLGLGGAGRTLAAITPRMPVDLACDIGTGCGIQALLLAAHSERVIATDISARALAIAELNAALNGIANIEFRRGDMLEPIDEPVDLLVANPPFVITPQGETETFEYRDGGRPGDAIMAGLIAGIPQLLRPDGHAVLLGNWEYHFAGRHSADGPGAAGDVAAPEVPDAQVPNPQLPDAQVPNSQVLDAQAPAPVRWLDELSTPGSAAAETSLLLIERESLDPVAYAETWIRDGGVARMSQRWVRDTAAWLADFRSRGVERIGFGWIRLHRLPEPAGPAAESTHRRRAVHYRKESGPLAGDVASLAAVLDTRLAVLEWLAETDDETLQATAFIRGQDLVEHRHHTPGEDQPHTITYEQGTGFGRTITADTALAGLLGVSDGSLDLASISGALAQLLDVDPAALRTQLTAQVRQLLADGFLFPVFDGANGE</sequence>
<organism evidence="8 9">
    <name type="scientific">Brevibacterium otitidis</name>
    <dbReference type="NCBI Taxonomy" id="53364"/>
    <lineage>
        <taxon>Bacteria</taxon>
        <taxon>Bacillati</taxon>
        <taxon>Actinomycetota</taxon>
        <taxon>Actinomycetes</taxon>
        <taxon>Micrococcales</taxon>
        <taxon>Brevibacteriaceae</taxon>
        <taxon>Brevibacterium</taxon>
    </lineage>
</organism>
<evidence type="ECO:0000313" key="9">
    <source>
        <dbReference type="Proteomes" id="UP001589707"/>
    </source>
</evidence>
<dbReference type="InterPro" id="IPR052190">
    <property type="entry name" value="Euk-Arch_PrmC-MTase"/>
</dbReference>
<evidence type="ECO:0000313" key="8">
    <source>
        <dbReference type="EMBL" id="MFB9775401.1"/>
    </source>
</evidence>
<keyword evidence="4" id="KW-0949">S-adenosyl-L-methionine</keyword>
<name>A0ABV5WZ20_9MICO</name>
<dbReference type="PROSITE" id="PS00092">
    <property type="entry name" value="N6_MTASE"/>
    <property type="match status" value="1"/>
</dbReference>
<evidence type="ECO:0000256" key="5">
    <source>
        <dbReference type="SAM" id="MobiDB-lite"/>
    </source>
</evidence>
<dbReference type="PANTHER" id="PTHR45875">
    <property type="entry name" value="METHYLTRANSFERASE N6AMT1"/>
    <property type="match status" value="1"/>
</dbReference>
<dbReference type="Proteomes" id="UP001589707">
    <property type="component" value="Unassembled WGS sequence"/>
</dbReference>
<dbReference type="InterPro" id="IPR055487">
    <property type="entry name" value="DUF7059"/>
</dbReference>
<keyword evidence="9" id="KW-1185">Reference proteome</keyword>
<dbReference type="Gene3D" id="3.40.50.150">
    <property type="entry name" value="Vaccinia Virus protein VP39"/>
    <property type="match status" value="1"/>
</dbReference>
<dbReference type="InterPro" id="IPR002052">
    <property type="entry name" value="DNA_methylase_N6_adenine_CS"/>
</dbReference>
<feature type="compositionally biased region" description="Polar residues" evidence="5">
    <location>
        <begin position="1"/>
        <end position="14"/>
    </location>
</feature>
<reference evidence="8 9" key="1">
    <citation type="submission" date="2024-09" db="EMBL/GenBank/DDBJ databases">
        <authorList>
            <person name="Sun Q."/>
            <person name="Mori K."/>
        </authorList>
    </citation>
    <scope>NUCLEOTIDE SEQUENCE [LARGE SCALE GENOMIC DNA]</scope>
    <source>
        <strain evidence="8 9">JCM 11683</strain>
    </source>
</reference>
<dbReference type="Pfam" id="PF05175">
    <property type="entry name" value="MTS"/>
    <property type="match status" value="1"/>
</dbReference>
<gene>
    <name evidence="8" type="ORF">ACFFN1_03085</name>
</gene>
<feature type="region of interest" description="Disordered" evidence="5">
    <location>
        <begin position="1"/>
        <end position="21"/>
    </location>
</feature>
<keyword evidence="2 8" id="KW-0489">Methyltransferase</keyword>
<dbReference type="GO" id="GO:0008168">
    <property type="term" value="F:methyltransferase activity"/>
    <property type="evidence" value="ECO:0007669"/>
    <property type="project" value="UniProtKB-KW"/>
</dbReference>
<proteinExistence type="inferred from homology"/>
<dbReference type="GO" id="GO:0032259">
    <property type="term" value="P:methylation"/>
    <property type="evidence" value="ECO:0007669"/>
    <property type="project" value="UniProtKB-KW"/>
</dbReference>
<evidence type="ECO:0000259" key="7">
    <source>
        <dbReference type="Pfam" id="PF23186"/>
    </source>
</evidence>